<evidence type="ECO:0000313" key="5">
    <source>
        <dbReference type="Proteomes" id="UP000664466"/>
    </source>
</evidence>
<dbReference type="PRINTS" id="PR00080">
    <property type="entry name" value="SDRFAMILY"/>
</dbReference>
<evidence type="ECO:0000256" key="2">
    <source>
        <dbReference type="ARBA" id="ARBA00023002"/>
    </source>
</evidence>
<dbReference type="AlphaFoldDB" id="A0A8B0SGA9"/>
<dbReference type="EMBL" id="CP072748">
    <property type="protein sequence ID" value="QTX09148.1"/>
    <property type="molecule type" value="Genomic_DNA"/>
</dbReference>
<dbReference type="Pfam" id="PF13561">
    <property type="entry name" value="adh_short_C2"/>
    <property type="match status" value="1"/>
</dbReference>
<reference evidence="4" key="2">
    <citation type="submission" date="2021-04" db="EMBL/GenBank/DDBJ databases">
        <title>Complete Genome and methylome analysis of Thiothrix fructosivorans ATCC 49748.</title>
        <authorList>
            <person name="Fomenkov A."/>
            <person name="Sun L."/>
            <person name="Vincze T."/>
            <person name="Grabovich M.Y."/>
            <person name="Roberts R.J."/>
        </authorList>
    </citation>
    <scope>NUCLEOTIDE SEQUENCE</scope>
    <source>
        <strain evidence="4">ATCC 49748</strain>
    </source>
</reference>
<gene>
    <name evidence="4" type="ORF">J1836_010845</name>
    <name evidence="3" type="ORF">J1836_15465</name>
</gene>
<dbReference type="InterPro" id="IPR036291">
    <property type="entry name" value="NAD(P)-bd_dom_sf"/>
</dbReference>
<dbReference type="InterPro" id="IPR002347">
    <property type="entry name" value="SDR_fam"/>
</dbReference>
<dbReference type="PROSITE" id="PS00061">
    <property type="entry name" value="ADH_SHORT"/>
    <property type="match status" value="1"/>
</dbReference>
<dbReference type="FunFam" id="3.40.50.720:FF:000084">
    <property type="entry name" value="Short-chain dehydrogenase reductase"/>
    <property type="match status" value="1"/>
</dbReference>
<proteinExistence type="inferred from homology"/>
<dbReference type="GO" id="GO:0047040">
    <property type="term" value="F:pteridine reductase activity"/>
    <property type="evidence" value="ECO:0007669"/>
    <property type="project" value="UniProtKB-EC"/>
</dbReference>
<dbReference type="Proteomes" id="UP000664466">
    <property type="component" value="Unassembled WGS sequence"/>
</dbReference>
<reference evidence="3 5" key="1">
    <citation type="submission" date="2021-03" db="EMBL/GenBank/DDBJ databases">
        <title>Draft genome and methylome analysis of Thiotrix fructosivoruns ATCC 49748.</title>
        <authorList>
            <person name="Fomenkov A."/>
            <person name="Grabovich M.Y."/>
            <person name="Roberts R.J."/>
        </authorList>
    </citation>
    <scope>NUCLEOTIDE SEQUENCE [LARGE SCALE GENOMIC DNA]</scope>
    <source>
        <strain evidence="3 5">ATCC 49748</strain>
    </source>
</reference>
<dbReference type="EMBL" id="JAFMPM010000008">
    <property type="protein sequence ID" value="MBO0614300.1"/>
    <property type="molecule type" value="Genomic_DNA"/>
</dbReference>
<organism evidence="4">
    <name type="scientific">Thiothrix fructosivorans</name>
    <dbReference type="NCBI Taxonomy" id="111770"/>
    <lineage>
        <taxon>Bacteria</taxon>
        <taxon>Pseudomonadati</taxon>
        <taxon>Pseudomonadota</taxon>
        <taxon>Gammaproteobacteria</taxon>
        <taxon>Thiotrichales</taxon>
        <taxon>Thiotrichaceae</taxon>
        <taxon>Thiothrix</taxon>
    </lineage>
</organism>
<dbReference type="SUPFAM" id="SSF51735">
    <property type="entry name" value="NAD(P)-binding Rossmann-fold domains"/>
    <property type="match status" value="1"/>
</dbReference>
<keyword evidence="5" id="KW-1185">Reference proteome</keyword>
<comment type="similarity">
    <text evidence="1">Belongs to the short-chain dehydrogenases/reductases (SDR) family.</text>
</comment>
<dbReference type="PANTHER" id="PTHR43639:SF1">
    <property type="entry name" value="SHORT-CHAIN DEHYDROGENASE_REDUCTASE FAMILY PROTEIN"/>
    <property type="match status" value="1"/>
</dbReference>
<name>A0A8B0SGA9_9GAMM</name>
<accession>A0A8B0SGA9</accession>
<dbReference type="PANTHER" id="PTHR43639">
    <property type="entry name" value="OXIDOREDUCTASE, SHORT-CHAIN DEHYDROGENASE/REDUCTASE FAMILY (AFU_ORTHOLOGUE AFUA_5G02870)"/>
    <property type="match status" value="1"/>
</dbReference>
<evidence type="ECO:0000313" key="4">
    <source>
        <dbReference type="EMBL" id="QTX09148.1"/>
    </source>
</evidence>
<dbReference type="PRINTS" id="PR00081">
    <property type="entry name" value="GDHRDH"/>
</dbReference>
<protein>
    <submittedName>
        <fullName evidence="4">Pteridine reductase</fullName>
        <ecNumber evidence="4">1.5.1.33</ecNumber>
    </submittedName>
</protein>
<evidence type="ECO:0000313" key="3">
    <source>
        <dbReference type="EMBL" id="MBO0614300.1"/>
    </source>
</evidence>
<keyword evidence="2 4" id="KW-0560">Oxidoreductase</keyword>
<dbReference type="NCBIfam" id="NF006598">
    <property type="entry name" value="PRK09135.1"/>
    <property type="match status" value="1"/>
</dbReference>
<dbReference type="EC" id="1.5.1.33" evidence="4"/>
<evidence type="ECO:0000256" key="1">
    <source>
        <dbReference type="ARBA" id="ARBA00006484"/>
    </source>
</evidence>
<dbReference type="InterPro" id="IPR020904">
    <property type="entry name" value="Sc_DH/Rdtase_CS"/>
</dbReference>
<sequence length="247" mass="26477">MSMLKNKVALLTGAARRIGAATARTLHTAGATVVIHYRHSAAEAEILQAELNAARPASCFLVQGDLLDISVMPTLIAQTLEQAGRLDILVNNASSFYPTPLATVTEQQFDDLIGTNLKAPLFMAQAAAPHLQASNGCMINIVDIHGMRPLQGYAAYCIAKAGLLMLTQVLARELGPNVRVNGVAPGAILWPEMTENHAMHTEILAKTALKREGNPDDIARTVLFLVRDADYITGQVIPVDGGRLLNH</sequence>
<dbReference type="Gene3D" id="3.40.50.720">
    <property type="entry name" value="NAD(P)-binding Rossmann-like Domain"/>
    <property type="match status" value="1"/>
</dbReference>